<comment type="caution">
    <text evidence="2">The sequence shown here is derived from an EMBL/GenBank/DDBJ whole genome shotgun (WGS) entry which is preliminary data.</text>
</comment>
<accession>A0ABT0RUF5</accession>
<protein>
    <submittedName>
        <fullName evidence="2">VOC family protein</fullName>
    </submittedName>
</protein>
<dbReference type="PROSITE" id="PS51819">
    <property type="entry name" value="VOC"/>
    <property type="match status" value="1"/>
</dbReference>
<gene>
    <name evidence="2" type="ORF">LZ496_07130</name>
</gene>
<dbReference type="PANTHER" id="PTHR21366">
    <property type="entry name" value="GLYOXALASE FAMILY PROTEIN"/>
    <property type="match status" value="1"/>
</dbReference>
<proteinExistence type="predicted"/>
<name>A0ABT0RUF5_9SPHN</name>
<dbReference type="Pfam" id="PF00903">
    <property type="entry name" value="Glyoxalase"/>
    <property type="match status" value="1"/>
</dbReference>
<dbReference type="Gene3D" id="3.10.180.10">
    <property type="entry name" value="2,3-Dihydroxybiphenyl 1,2-Dioxygenase, domain 1"/>
    <property type="match status" value="1"/>
</dbReference>
<dbReference type="RefSeq" id="WP_249903957.1">
    <property type="nucleotide sequence ID" value="NZ_JAMGBA010000002.1"/>
</dbReference>
<dbReference type="InterPro" id="IPR037523">
    <property type="entry name" value="VOC_core"/>
</dbReference>
<dbReference type="PANTHER" id="PTHR21366:SF14">
    <property type="entry name" value="GLYOXALASE DOMAIN-CONTAINING PROTEIN 5"/>
    <property type="match status" value="1"/>
</dbReference>
<organism evidence="2 3">
    <name type="scientific">Sphingomonas caseinilyticus</name>
    <dbReference type="NCBI Taxonomy" id="2908205"/>
    <lineage>
        <taxon>Bacteria</taxon>
        <taxon>Pseudomonadati</taxon>
        <taxon>Pseudomonadota</taxon>
        <taxon>Alphaproteobacteria</taxon>
        <taxon>Sphingomonadales</taxon>
        <taxon>Sphingomonadaceae</taxon>
        <taxon>Sphingomonas</taxon>
    </lineage>
</organism>
<evidence type="ECO:0000259" key="1">
    <source>
        <dbReference type="PROSITE" id="PS51819"/>
    </source>
</evidence>
<reference evidence="2 3" key="1">
    <citation type="submission" date="2022-05" db="EMBL/GenBank/DDBJ databases">
        <authorList>
            <person name="Jo J.-H."/>
            <person name="Im W.-T."/>
        </authorList>
    </citation>
    <scope>NUCLEOTIDE SEQUENCE [LARGE SCALE GENOMIC DNA]</scope>
    <source>
        <strain evidence="2 3">NSE70-1</strain>
    </source>
</reference>
<feature type="domain" description="VOC" evidence="1">
    <location>
        <begin position="10"/>
        <end position="135"/>
    </location>
</feature>
<evidence type="ECO:0000313" key="2">
    <source>
        <dbReference type="EMBL" id="MCL6698556.1"/>
    </source>
</evidence>
<dbReference type="Proteomes" id="UP001203410">
    <property type="component" value="Unassembled WGS sequence"/>
</dbReference>
<sequence>MTHPPFKLEGLDHVVLLVRNMTEAQHFYEQVLGCTVDRALPKFGMLQLRAGASLIDLVDIGSSEGEWARPEAEGGRNMDHVCIATGPCTEQAMRAHLAHHGIAIVEEGIRYGANGDGMSFYIRDPSGNQVELKSPIAD</sequence>
<evidence type="ECO:0000313" key="3">
    <source>
        <dbReference type="Proteomes" id="UP001203410"/>
    </source>
</evidence>
<dbReference type="InterPro" id="IPR050383">
    <property type="entry name" value="GlyoxalaseI/FosfomycinResist"/>
</dbReference>
<dbReference type="SUPFAM" id="SSF54593">
    <property type="entry name" value="Glyoxalase/Bleomycin resistance protein/Dihydroxybiphenyl dioxygenase"/>
    <property type="match status" value="1"/>
</dbReference>
<dbReference type="InterPro" id="IPR004360">
    <property type="entry name" value="Glyas_Fos-R_dOase_dom"/>
</dbReference>
<keyword evidence="3" id="KW-1185">Reference proteome</keyword>
<dbReference type="EMBL" id="JAMGBA010000002">
    <property type="protein sequence ID" value="MCL6698556.1"/>
    <property type="molecule type" value="Genomic_DNA"/>
</dbReference>
<dbReference type="InterPro" id="IPR029068">
    <property type="entry name" value="Glyas_Bleomycin-R_OHBP_Dase"/>
</dbReference>